<evidence type="ECO:0000313" key="2">
    <source>
        <dbReference type="EMBL" id="OTA02730.1"/>
    </source>
</evidence>
<reference evidence="2 3" key="1">
    <citation type="journal article" date="2015" name="Genome Announc.">
        <title>Genome sequence and annotation of Trichoderma parareesei, the ancestor of the cellulase producer Trichoderma reesei.</title>
        <authorList>
            <person name="Yang D."/>
            <person name="Pomraning K."/>
            <person name="Kopchinskiy A."/>
            <person name="Karimi Aghcheh R."/>
            <person name="Atanasova L."/>
            <person name="Chenthamara K."/>
            <person name="Baker S.E."/>
            <person name="Zhang R."/>
            <person name="Shen Q."/>
            <person name="Freitag M."/>
            <person name="Kubicek C.P."/>
            <person name="Druzhinina I.S."/>
        </authorList>
    </citation>
    <scope>NUCLEOTIDE SEQUENCE [LARGE SCALE GENOMIC DNA]</scope>
    <source>
        <strain evidence="2 3">CBS 125925</strain>
    </source>
</reference>
<organism evidence="2 3">
    <name type="scientific">Trichoderma parareesei</name>
    <name type="common">Filamentous fungus</name>
    <dbReference type="NCBI Taxonomy" id="858221"/>
    <lineage>
        <taxon>Eukaryota</taxon>
        <taxon>Fungi</taxon>
        <taxon>Dikarya</taxon>
        <taxon>Ascomycota</taxon>
        <taxon>Pezizomycotina</taxon>
        <taxon>Sordariomycetes</taxon>
        <taxon>Hypocreomycetidae</taxon>
        <taxon>Hypocreales</taxon>
        <taxon>Hypocreaceae</taxon>
        <taxon>Trichoderma</taxon>
    </lineage>
</organism>
<keyword evidence="3" id="KW-1185">Reference proteome</keyword>
<dbReference type="AlphaFoldDB" id="A0A2H2ZHL3"/>
<feature type="compositionally biased region" description="Basic and acidic residues" evidence="1">
    <location>
        <begin position="47"/>
        <end position="61"/>
    </location>
</feature>
<dbReference type="Proteomes" id="UP000219286">
    <property type="component" value="Unassembled WGS sequence"/>
</dbReference>
<dbReference type="OrthoDB" id="10472978at2759"/>
<dbReference type="EMBL" id="LFMI01000357">
    <property type="protein sequence ID" value="OTA02730.1"/>
    <property type="molecule type" value="Genomic_DNA"/>
</dbReference>
<accession>A0A2H2ZHL3</accession>
<feature type="region of interest" description="Disordered" evidence="1">
    <location>
        <begin position="35"/>
        <end position="61"/>
    </location>
</feature>
<proteinExistence type="predicted"/>
<evidence type="ECO:0000313" key="3">
    <source>
        <dbReference type="Proteomes" id="UP000219286"/>
    </source>
</evidence>
<protein>
    <submittedName>
        <fullName evidence="2">Uncharacterized protein</fullName>
    </submittedName>
</protein>
<comment type="caution">
    <text evidence="2">The sequence shown here is derived from an EMBL/GenBank/DDBJ whole genome shotgun (WGS) entry which is preliminary data.</text>
</comment>
<name>A0A2H2ZHL3_TRIPA</name>
<gene>
    <name evidence="2" type="ORF">A9Z42_0031680</name>
</gene>
<evidence type="ECO:0000256" key="1">
    <source>
        <dbReference type="SAM" id="MobiDB-lite"/>
    </source>
</evidence>
<sequence>MEEAMEEMKRTLAMWDWERIEREMDWVKLGTPEEALNSHPLPWSKEQPYDNVREVDGTRSL</sequence>